<dbReference type="EMBL" id="JBHRXJ010000006">
    <property type="protein sequence ID" value="MFC3528633.1"/>
    <property type="molecule type" value="Genomic_DNA"/>
</dbReference>
<dbReference type="Pfam" id="PF13403">
    <property type="entry name" value="Hint_2"/>
    <property type="match status" value="1"/>
</dbReference>
<dbReference type="Proteomes" id="UP001595721">
    <property type="component" value="Unassembled WGS sequence"/>
</dbReference>
<dbReference type="Gene3D" id="2.170.16.10">
    <property type="entry name" value="Hedgehog/Intein (Hint) domain"/>
    <property type="match status" value="1"/>
</dbReference>
<evidence type="ECO:0000313" key="4">
    <source>
        <dbReference type="Proteomes" id="UP001595721"/>
    </source>
</evidence>
<proteinExistence type="predicted"/>
<evidence type="ECO:0000256" key="1">
    <source>
        <dbReference type="SAM" id="MobiDB-lite"/>
    </source>
</evidence>
<gene>
    <name evidence="3" type="ORF">ACFOMH_10635</name>
</gene>
<evidence type="ECO:0000259" key="2">
    <source>
        <dbReference type="Pfam" id="PF13403"/>
    </source>
</evidence>
<feature type="domain" description="Hedgehog/Intein (Hint)" evidence="2">
    <location>
        <begin position="171"/>
        <end position="317"/>
    </location>
</feature>
<comment type="caution">
    <text evidence="3">The sequence shown here is derived from an EMBL/GenBank/DDBJ whole genome shotgun (WGS) entry which is preliminary data.</text>
</comment>
<name>A0ABV7R6U1_9RHOB</name>
<dbReference type="InterPro" id="IPR036844">
    <property type="entry name" value="Hint_dom_sf"/>
</dbReference>
<accession>A0ABV7R6U1</accession>
<reference evidence="4" key="1">
    <citation type="journal article" date="2019" name="Int. J. Syst. Evol. Microbiol.">
        <title>The Global Catalogue of Microorganisms (GCM) 10K type strain sequencing project: providing services to taxonomists for standard genome sequencing and annotation.</title>
        <authorList>
            <consortium name="The Broad Institute Genomics Platform"/>
            <consortium name="The Broad Institute Genome Sequencing Center for Infectious Disease"/>
            <person name="Wu L."/>
            <person name="Ma J."/>
        </authorList>
    </citation>
    <scope>NUCLEOTIDE SEQUENCE [LARGE SCALE GENOMIC DNA]</scope>
    <source>
        <strain evidence="4">KCTC 42899</strain>
    </source>
</reference>
<dbReference type="InterPro" id="IPR028992">
    <property type="entry name" value="Hedgehog/Intein_dom"/>
</dbReference>
<dbReference type="RefSeq" id="WP_377744390.1">
    <property type="nucleotide sequence ID" value="NZ_JBHRXJ010000006.1"/>
</dbReference>
<organism evidence="3 4">
    <name type="scientific">Paracoccus mangrovi</name>
    <dbReference type="NCBI Taxonomy" id="1715645"/>
    <lineage>
        <taxon>Bacteria</taxon>
        <taxon>Pseudomonadati</taxon>
        <taxon>Pseudomonadota</taxon>
        <taxon>Alphaproteobacteria</taxon>
        <taxon>Rhodobacterales</taxon>
        <taxon>Paracoccaceae</taxon>
        <taxon>Paracoccus</taxon>
    </lineage>
</organism>
<protein>
    <submittedName>
        <fullName evidence="3">Hint domain-containing protein</fullName>
    </submittedName>
</protein>
<evidence type="ECO:0000313" key="3">
    <source>
        <dbReference type="EMBL" id="MFC3528633.1"/>
    </source>
</evidence>
<sequence>MPTYTTIRAISLGTHRDLDSNEYYTGAERANELIGTTFGSQDAPLARSIFESTLRDGNDNGSVSFDGPNGLPRGEYTTINGTNHYLDTGILYTGTVTYMDGTTATNVPLRILQDTSGNLALVPPPSGASQAEVQALTSRAIQSITLTGVRQNNFDALNSSRYGLADAPVFVCFRNGTLIQTTRGDVPVEELSVGDMVITRDHGPQPLRWIGSKKVDAALLQAFGTMRPVRISAGALGDALPKRDLYVSQQHRVLINSRIAERMFGEAEVLIAAKHLTDIDGVEIDRSNEDLEYFHLLFDQHEIVCSEGAHTESLFTGPEALKAVDPAARAEILALFPELLATDRAWEPARRLGEGRRGRQLAKRHAENQRELQQAR</sequence>
<feature type="region of interest" description="Disordered" evidence="1">
    <location>
        <begin position="351"/>
        <end position="376"/>
    </location>
</feature>
<keyword evidence="4" id="KW-1185">Reference proteome</keyword>
<dbReference type="SUPFAM" id="SSF51294">
    <property type="entry name" value="Hedgehog/intein (Hint) domain"/>
    <property type="match status" value="1"/>
</dbReference>